<protein>
    <recommendedName>
        <fullName evidence="2">C-type lectin domain-containing protein</fullName>
    </recommendedName>
</protein>
<dbReference type="PROSITE" id="PS00615">
    <property type="entry name" value="C_TYPE_LECTIN_1"/>
    <property type="match status" value="1"/>
</dbReference>
<dbReference type="Pfam" id="PF00059">
    <property type="entry name" value="Lectin_C"/>
    <property type="match status" value="2"/>
</dbReference>
<evidence type="ECO:0000256" key="1">
    <source>
        <dbReference type="ARBA" id="ARBA00023157"/>
    </source>
</evidence>
<proteinExistence type="predicted"/>
<reference evidence="3" key="2">
    <citation type="submission" date="2025-08" db="UniProtKB">
        <authorList>
            <consortium name="Ensembl"/>
        </authorList>
    </citation>
    <scope>IDENTIFICATION</scope>
</reference>
<evidence type="ECO:0000259" key="2">
    <source>
        <dbReference type="PROSITE" id="PS50041"/>
    </source>
</evidence>
<dbReference type="Ensembl" id="ENSSFAT00005023043.1">
    <property type="protein sequence ID" value="ENSSFAP00005022116.1"/>
    <property type="gene ID" value="ENSSFAG00005011512.1"/>
</dbReference>
<dbReference type="InterPro" id="IPR016187">
    <property type="entry name" value="CTDL_fold"/>
</dbReference>
<dbReference type="PANTHER" id="PTHR45784">
    <property type="entry name" value="C-TYPE LECTIN DOMAIN FAMILY 20 MEMBER A-RELATED"/>
    <property type="match status" value="1"/>
</dbReference>
<keyword evidence="1" id="KW-1015">Disulfide bond</keyword>
<dbReference type="InterPro" id="IPR016186">
    <property type="entry name" value="C-type_lectin-like/link_sf"/>
</dbReference>
<keyword evidence="4" id="KW-1185">Reference proteome</keyword>
<reference evidence="3" key="3">
    <citation type="submission" date="2025-09" db="UniProtKB">
        <authorList>
            <consortium name="Ensembl"/>
        </authorList>
    </citation>
    <scope>IDENTIFICATION</scope>
</reference>
<dbReference type="AlphaFoldDB" id="A0A672GTQ8"/>
<dbReference type="PROSITE" id="PS50041">
    <property type="entry name" value="C_TYPE_LECTIN_2"/>
    <property type="match status" value="2"/>
</dbReference>
<dbReference type="InterPro" id="IPR001304">
    <property type="entry name" value="C-type_lectin-like"/>
</dbReference>
<dbReference type="Proteomes" id="UP000472267">
    <property type="component" value="Chromosome 14"/>
</dbReference>
<dbReference type="SUPFAM" id="SSF56436">
    <property type="entry name" value="C-type lectin-like"/>
    <property type="match status" value="2"/>
</dbReference>
<dbReference type="PANTHER" id="PTHR45784:SF3">
    <property type="entry name" value="C-TYPE LECTIN DOMAIN FAMILY 4 MEMBER K-LIKE-RELATED"/>
    <property type="match status" value="1"/>
</dbReference>
<dbReference type="InParanoid" id="A0A672GTQ8"/>
<accession>A0A672GTQ8</accession>
<evidence type="ECO:0000313" key="3">
    <source>
        <dbReference type="Ensembl" id="ENSSFAP00005022116.1"/>
    </source>
</evidence>
<organism evidence="3 4">
    <name type="scientific">Salarias fasciatus</name>
    <name type="common">Jewelled blenny</name>
    <name type="synonym">Blennius fasciatus</name>
    <dbReference type="NCBI Taxonomy" id="181472"/>
    <lineage>
        <taxon>Eukaryota</taxon>
        <taxon>Metazoa</taxon>
        <taxon>Chordata</taxon>
        <taxon>Craniata</taxon>
        <taxon>Vertebrata</taxon>
        <taxon>Euteleostomi</taxon>
        <taxon>Actinopterygii</taxon>
        <taxon>Neopterygii</taxon>
        <taxon>Teleostei</taxon>
        <taxon>Neoteleostei</taxon>
        <taxon>Acanthomorphata</taxon>
        <taxon>Ovalentaria</taxon>
        <taxon>Blenniimorphae</taxon>
        <taxon>Blenniiformes</taxon>
        <taxon>Blennioidei</taxon>
        <taxon>Blenniidae</taxon>
        <taxon>Salariinae</taxon>
        <taxon>Salarias</taxon>
    </lineage>
</organism>
<reference evidence="3" key="1">
    <citation type="submission" date="2019-06" db="EMBL/GenBank/DDBJ databases">
        <authorList>
            <consortium name="Wellcome Sanger Institute Data Sharing"/>
        </authorList>
    </citation>
    <scope>NUCLEOTIDE SEQUENCE [LARGE SCALE GENOMIC DNA]</scope>
</reference>
<name>A0A672GTQ8_SALFA</name>
<dbReference type="InterPro" id="IPR018378">
    <property type="entry name" value="C-type_lectin_CS"/>
</dbReference>
<feature type="domain" description="C-type lectin" evidence="2">
    <location>
        <begin position="220"/>
        <end position="320"/>
    </location>
</feature>
<evidence type="ECO:0000313" key="4">
    <source>
        <dbReference type="Proteomes" id="UP000472267"/>
    </source>
</evidence>
<sequence>MHTSRGPAPEPLRSSGLFPQRSYFSACQSPTVSIQTEASRVPGRKRDTCSKISHFKIKSVNRYIFVAEKKPWLEALTYCRKHHTDLISIRNESVNDEIRGIIQEFWIGLYGNFYNFRWSMVQEGLDDEGQLEYSNWQPTQPNADDDNIVCVNMAPFGQWADYVCSAPLSFVCYDGKRTHNHKTSLSVNNISLLHLFIAVQRYHFSIFHNRHPENSSENRYIFVPEEKPWLEALTYCRKHHTDLVSIRNESVNDEVRSIVQSNSWIGLYRLSWMWSDGQSRHIHSFNNWDEPNRVIDHCATTNHSRWTERPCSHKYSFICSGE</sequence>
<dbReference type="OMA" id="WLEALTY"/>
<dbReference type="Gene3D" id="3.10.100.10">
    <property type="entry name" value="Mannose-Binding Protein A, subunit A"/>
    <property type="match status" value="2"/>
</dbReference>
<feature type="domain" description="C-type lectin" evidence="2">
    <location>
        <begin position="63"/>
        <end position="173"/>
    </location>
</feature>
<dbReference type="SMART" id="SM00034">
    <property type="entry name" value="CLECT"/>
    <property type="match status" value="2"/>
</dbReference>